<evidence type="ECO:0000313" key="1">
    <source>
        <dbReference type="EMBL" id="SCZ87110.1"/>
    </source>
</evidence>
<protein>
    <submittedName>
        <fullName evidence="1">Uncharacterized protein</fullName>
    </submittedName>
</protein>
<reference evidence="1 2" key="1">
    <citation type="submission" date="2016-10" db="EMBL/GenBank/DDBJ databases">
        <authorList>
            <person name="de Groot N.N."/>
        </authorList>
    </citation>
    <scope>NUCLEOTIDE SEQUENCE [LARGE SCALE GENOMIC DNA]</scope>
    <source>
        <strain evidence="1">1</strain>
    </source>
</reference>
<accession>A0A1G5SJP3</accession>
<name>A0A1G5SJP3_9PROT</name>
<sequence length="76" mass="8382">MAAKLAAICCLKPGTEIYLCFKRVIYLLSLLYVVSDINQTKNGLLSVSENIKIDPQTYSECVVTTGLESKIKGIRV</sequence>
<organism evidence="1 2">
    <name type="scientific">Nitrosomonas mobilis</name>
    <dbReference type="NCBI Taxonomy" id="51642"/>
    <lineage>
        <taxon>Bacteria</taxon>
        <taxon>Pseudomonadati</taxon>
        <taxon>Pseudomonadota</taxon>
        <taxon>Betaproteobacteria</taxon>
        <taxon>Nitrosomonadales</taxon>
        <taxon>Nitrosomonadaceae</taxon>
        <taxon>Nitrosomonas</taxon>
    </lineage>
</organism>
<gene>
    <name evidence="1" type="ORF">NSMM_90077</name>
</gene>
<proteinExistence type="predicted"/>
<dbReference type="EMBL" id="FMWO01000102">
    <property type="protein sequence ID" value="SCZ87110.1"/>
    <property type="molecule type" value="Genomic_DNA"/>
</dbReference>
<dbReference type="AlphaFoldDB" id="A0A1G5SJP3"/>
<evidence type="ECO:0000313" key="2">
    <source>
        <dbReference type="Proteomes" id="UP000198729"/>
    </source>
</evidence>
<dbReference type="STRING" id="51642.NSMM_90077"/>
<keyword evidence="2" id="KW-1185">Reference proteome</keyword>
<dbReference type="Proteomes" id="UP000198729">
    <property type="component" value="Unassembled WGS sequence"/>
</dbReference>